<evidence type="ECO:0000313" key="6">
    <source>
        <dbReference type="Proteomes" id="UP000581135"/>
    </source>
</evidence>
<gene>
    <name evidence="5" type="ORF">FHR98_003170</name>
</gene>
<dbReference type="InterPro" id="IPR013694">
    <property type="entry name" value="VIT"/>
</dbReference>
<evidence type="ECO:0000256" key="1">
    <source>
        <dbReference type="SAM" id="MobiDB-lite"/>
    </source>
</evidence>
<keyword evidence="2" id="KW-0472">Membrane</keyword>
<dbReference type="Pfam" id="PF13768">
    <property type="entry name" value="VWA_3"/>
    <property type="match status" value="1"/>
</dbReference>
<dbReference type="PANTHER" id="PTHR45737">
    <property type="entry name" value="VON WILLEBRAND FACTOR A DOMAIN-CONTAINING PROTEIN 5A"/>
    <property type="match status" value="1"/>
</dbReference>
<dbReference type="InterPro" id="IPR036465">
    <property type="entry name" value="vWFA_dom_sf"/>
</dbReference>
<dbReference type="InterPro" id="IPR002035">
    <property type="entry name" value="VWF_A"/>
</dbReference>
<feature type="transmembrane region" description="Helical" evidence="2">
    <location>
        <begin position="738"/>
        <end position="756"/>
    </location>
</feature>
<dbReference type="InterPro" id="IPR022440">
    <property type="entry name" value="CHP03788"/>
</dbReference>
<reference evidence="5 6" key="1">
    <citation type="submission" date="2020-08" db="EMBL/GenBank/DDBJ databases">
        <title>Genomic Encyclopedia of Type Strains, Phase III (KMG-III): the genomes of soil and plant-associated and newly described type strains.</title>
        <authorList>
            <person name="Whitman W."/>
        </authorList>
    </citation>
    <scope>NUCLEOTIDE SEQUENCE [LARGE SCALE GENOMIC DNA]</scope>
    <source>
        <strain evidence="5 6">CECT 8803</strain>
    </source>
</reference>
<protein>
    <submittedName>
        <fullName evidence="5">Ca-activated chloride channel family protein</fullName>
    </submittedName>
</protein>
<comment type="caution">
    <text evidence="5">The sequence shown here is derived from an EMBL/GenBank/DDBJ whole genome shotgun (WGS) entry which is preliminary data.</text>
</comment>
<dbReference type="PROSITE" id="PS51468">
    <property type="entry name" value="VIT"/>
    <property type="match status" value="1"/>
</dbReference>
<feature type="domain" description="VWFA" evidence="3">
    <location>
        <begin position="342"/>
        <end position="512"/>
    </location>
</feature>
<dbReference type="PANTHER" id="PTHR45737:SF6">
    <property type="entry name" value="VON WILLEBRAND FACTOR A DOMAIN-CONTAINING PROTEIN 5A"/>
    <property type="match status" value="1"/>
</dbReference>
<proteinExistence type="predicted"/>
<evidence type="ECO:0000313" key="5">
    <source>
        <dbReference type="EMBL" id="MBB3066859.1"/>
    </source>
</evidence>
<dbReference type="SUPFAM" id="SSF53300">
    <property type="entry name" value="vWA-like"/>
    <property type="match status" value="1"/>
</dbReference>
<dbReference type="SMART" id="SM00609">
    <property type="entry name" value="VIT"/>
    <property type="match status" value="1"/>
</dbReference>
<dbReference type="Gene3D" id="3.40.50.410">
    <property type="entry name" value="von Willebrand factor, type A domain"/>
    <property type="match status" value="1"/>
</dbReference>
<evidence type="ECO:0000259" key="3">
    <source>
        <dbReference type="PROSITE" id="PS50234"/>
    </source>
</evidence>
<dbReference type="SMART" id="SM00327">
    <property type="entry name" value="VWA"/>
    <property type="match status" value="1"/>
</dbReference>
<dbReference type="PROSITE" id="PS50234">
    <property type="entry name" value="VWFA"/>
    <property type="match status" value="1"/>
</dbReference>
<accession>A0A839SXP9</accession>
<dbReference type="AlphaFoldDB" id="A0A839SXP9"/>
<organism evidence="5 6">
    <name type="scientific">Limibacillus halophilus</name>
    <dbReference type="NCBI Taxonomy" id="1579333"/>
    <lineage>
        <taxon>Bacteria</taxon>
        <taxon>Pseudomonadati</taxon>
        <taxon>Pseudomonadota</taxon>
        <taxon>Alphaproteobacteria</taxon>
        <taxon>Rhodospirillales</taxon>
        <taxon>Rhodovibrionaceae</taxon>
        <taxon>Limibacillus</taxon>
    </lineage>
</organism>
<dbReference type="NCBIfam" id="TIGR03788">
    <property type="entry name" value="marine_srt_targ"/>
    <property type="match status" value="1"/>
</dbReference>
<feature type="region of interest" description="Disordered" evidence="1">
    <location>
        <begin position="668"/>
        <end position="690"/>
    </location>
</feature>
<dbReference type="EMBL" id="JACHXA010000011">
    <property type="protein sequence ID" value="MBB3066859.1"/>
    <property type="molecule type" value="Genomic_DNA"/>
</dbReference>
<dbReference type="RefSeq" id="WP_183417688.1">
    <property type="nucleotide sequence ID" value="NZ_JACHXA010000011.1"/>
</dbReference>
<dbReference type="Pfam" id="PF08487">
    <property type="entry name" value="VIT"/>
    <property type="match status" value="1"/>
</dbReference>
<dbReference type="Proteomes" id="UP000581135">
    <property type="component" value="Unassembled WGS sequence"/>
</dbReference>
<sequence length="770" mass="83310">MFEPNSNLTYRQVIPQRQQAFLKQMSTTLILVLLWMAIMTALMILTGPNTLRAHASEAPPAGLFFQGGESGKAYAAPLLKSDVVIDLEGPVARVTLRQRFRNPSKRWLEGVYVFPLPEGSAVDRLTLLVGERRIEGEILPKAEARKVYNEAASQGRKASLLESERPNVFATAVANIAPGEEIAVEIGYQDRADFREGQYSYRFPMVVAPRYTPASQPTANLVGSGLPQSQGDLFGPVSRNSDTPGNRLSLVVRLNAGLPLDQIQSLNHPVRIDDMGLGKRVITLSEKSVAPNSDFVLTWRPVPSALPNASLFGEQRDGDSYLMVDLLPPGLPDRKKLDLPRDLILVVDTSGSMSGPSIRQAKAALKASLDRLTPQDRFNVLRFSHDFSQLYASAQPATPSNLTYARKAVDSLTADGGTEMRPALEAALAERPATGRLRQVVFVTDGAVGNEYELFQVIARRLGGNRLFTVGIGSAPNGFFMRKAAEVGRGSFTWIGKVEEVEAKVAGLLSQLSNPAMTNLSLALPNHLRKDAEVYPKVLPDLYAGEPLRFTVKLPGARLADLRGSLLLSGGLGGEAWSAVLPMEVVNPGRGLAALWARDKIEEIEDQAYQPGFSGDQEALRSAATEVALAHELVTRYTSLVAVDDSEIARPKDDGLVSGDVERPLPKGWEADKVFGPDSGLDSDPTGAPDDGLLRKSFLPSQEAERLQLVEVVLPQASQTAGKTLGLPQTASPALQKFLAGVLLLGVGLTLLLLALRMPRPRRRLVPDVG</sequence>
<feature type="transmembrane region" description="Helical" evidence="2">
    <location>
        <begin position="21"/>
        <end position="45"/>
    </location>
</feature>
<name>A0A839SXP9_9PROT</name>
<evidence type="ECO:0000256" key="2">
    <source>
        <dbReference type="SAM" id="Phobius"/>
    </source>
</evidence>
<evidence type="ECO:0000259" key="4">
    <source>
        <dbReference type="PROSITE" id="PS51468"/>
    </source>
</evidence>
<keyword evidence="2" id="KW-1133">Transmembrane helix</keyword>
<keyword evidence="2" id="KW-0812">Transmembrane</keyword>
<feature type="domain" description="VIT" evidence="4">
    <location>
        <begin position="62"/>
        <end position="190"/>
    </location>
</feature>
<keyword evidence="6" id="KW-1185">Reference proteome</keyword>